<dbReference type="PATRIC" id="fig|1265738.3.peg.2463"/>
<evidence type="ECO:0000313" key="2">
    <source>
        <dbReference type="Proteomes" id="UP000011991"/>
    </source>
</evidence>
<keyword evidence="2" id="KW-1185">Reference proteome</keyword>
<reference evidence="1 2" key="1">
    <citation type="journal article" date="2013" name="Mar. Genomics">
        <title>Expression of sulfatases in Rhodopirellula baltica and the diversity of sulfatases in the genus Rhodopirellula.</title>
        <authorList>
            <person name="Wegner C.E."/>
            <person name="Richter-Heitmann T."/>
            <person name="Klindworth A."/>
            <person name="Klockow C."/>
            <person name="Richter M."/>
            <person name="Achstetter T."/>
            <person name="Glockner F.O."/>
            <person name="Harder J."/>
        </authorList>
    </citation>
    <scope>NUCLEOTIDE SEQUENCE [LARGE SCALE GENOMIC DNA]</scope>
    <source>
        <strain evidence="1 2">SM1</strain>
    </source>
</reference>
<proteinExistence type="predicted"/>
<accession>M5RMT9</accession>
<name>M5RMT9_9BACT</name>
<gene>
    <name evidence="1" type="ORF">RMSM_02452</name>
</gene>
<organism evidence="1 2">
    <name type="scientific">Rhodopirellula maiorica SM1</name>
    <dbReference type="NCBI Taxonomy" id="1265738"/>
    <lineage>
        <taxon>Bacteria</taxon>
        <taxon>Pseudomonadati</taxon>
        <taxon>Planctomycetota</taxon>
        <taxon>Planctomycetia</taxon>
        <taxon>Pirellulales</taxon>
        <taxon>Pirellulaceae</taxon>
        <taxon>Novipirellula</taxon>
    </lineage>
</organism>
<dbReference type="Proteomes" id="UP000011991">
    <property type="component" value="Unassembled WGS sequence"/>
</dbReference>
<protein>
    <submittedName>
        <fullName evidence="1">Uncharacterized protein</fullName>
    </submittedName>
</protein>
<comment type="caution">
    <text evidence="1">The sequence shown here is derived from an EMBL/GenBank/DDBJ whole genome shotgun (WGS) entry which is preliminary data.</text>
</comment>
<sequence>MFMSQRAADQRQPRRLAGVFENEVAPAHKKNPVRRTKKSRERIRGILMMGMP</sequence>
<evidence type="ECO:0000313" key="1">
    <source>
        <dbReference type="EMBL" id="EMI20620.1"/>
    </source>
</evidence>
<dbReference type="AlphaFoldDB" id="M5RMT9"/>
<dbReference type="EMBL" id="ANOG01000344">
    <property type="protein sequence ID" value="EMI20620.1"/>
    <property type="molecule type" value="Genomic_DNA"/>
</dbReference>